<dbReference type="EMBL" id="MU005766">
    <property type="protein sequence ID" value="KAF2712020.1"/>
    <property type="molecule type" value="Genomic_DNA"/>
</dbReference>
<accession>A0A6G1KGW6</accession>
<keyword evidence="1" id="KW-0472">Membrane</keyword>
<dbReference type="AlphaFoldDB" id="A0A6G1KGW6"/>
<organism evidence="2 3">
    <name type="scientific">Pleomassaria siparia CBS 279.74</name>
    <dbReference type="NCBI Taxonomy" id="1314801"/>
    <lineage>
        <taxon>Eukaryota</taxon>
        <taxon>Fungi</taxon>
        <taxon>Dikarya</taxon>
        <taxon>Ascomycota</taxon>
        <taxon>Pezizomycotina</taxon>
        <taxon>Dothideomycetes</taxon>
        <taxon>Pleosporomycetidae</taxon>
        <taxon>Pleosporales</taxon>
        <taxon>Pleomassariaceae</taxon>
        <taxon>Pleomassaria</taxon>
    </lineage>
</organism>
<evidence type="ECO:0000313" key="3">
    <source>
        <dbReference type="Proteomes" id="UP000799428"/>
    </source>
</evidence>
<proteinExistence type="predicted"/>
<gene>
    <name evidence="2" type="ORF">K504DRAFT_192813</name>
</gene>
<name>A0A6G1KGW6_9PLEO</name>
<keyword evidence="1" id="KW-1133">Transmembrane helix</keyword>
<evidence type="ECO:0000256" key="1">
    <source>
        <dbReference type="SAM" id="Phobius"/>
    </source>
</evidence>
<protein>
    <submittedName>
        <fullName evidence="2">Uncharacterized protein</fullName>
    </submittedName>
</protein>
<feature type="transmembrane region" description="Helical" evidence="1">
    <location>
        <begin position="101"/>
        <end position="120"/>
    </location>
</feature>
<keyword evidence="1" id="KW-0812">Transmembrane</keyword>
<keyword evidence="3" id="KW-1185">Reference proteome</keyword>
<reference evidence="2" key="1">
    <citation type="journal article" date="2020" name="Stud. Mycol.">
        <title>101 Dothideomycetes genomes: a test case for predicting lifestyles and emergence of pathogens.</title>
        <authorList>
            <person name="Haridas S."/>
            <person name="Albert R."/>
            <person name="Binder M."/>
            <person name="Bloem J."/>
            <person name="Labutti K."/>
            <person name="Salamov A."/>
            <person name="Andreopoulos B."/>
            <person name="Baker S."/>
            <person name="Barry K."/>
            <person name="Bills G."/>
            <person name="Bluhm B."/>
            <person name="Cannon C."/>
            <person name="Castanera R."/>
            <person name="Culley D."/>
            <person name="Daum C."/>
            <person name="Ezra D."/>
            <person name="Gonzalez J."/>
            <person name="Henrissat B."/>
            <person name="Kuo A."/>
            <person name="Liang C."/>
            <person name="Lipzen A."/>
            <person name="Lutzoni F."/>
            <person name="Magnuson J."/>
            <person name="Mondo S."/>
            <person name="Nolan M."/>
            <person name="Ohm R."/>
            <person name="Pangilinan J."/>
            <person name="Park H.-J."/>
            <person name="Ramirez L."/>
            <person name="Alfaro M."/>
            <person name="Sun H."/>
            <person name="Tritt A."/>
            <person name="Yoshinaga Y."/>
            <person name="Zwiers L.-H."/>
            <person name="Turgeon B."/>
            <person name="Goodwin S."/>
            <person name="Spatafora J."/>
            <person name="Crous P."/>
            <person name="Grigoriev I."/>
        </authorList>
    </citation>
    <scope>NUCLEOTIDE SEQUENCE</scope>
    <source>
        <strain evidence="2">CBS 279.74</strain>
    </source>
</reference>
<evidence type="ECO:0000313" key="2">
    <source>
        <dbReference type="EMBL" id="KAF2712020.1"/>
    </source>
</evidence>
<dbReference type="Proteomes" id="UP000799428">
    <property type="component" value="Unassembled WGS sequence"/>
</dbReference>
<sequence length="164" mass="17967">MYKGSAQWGRKTRAPMCHAQRLNLGLPGTCLATASPLPTQTENSHVYHASLIMLHPYADLQIKNSKAPDQPQCSQSAKPDHGTCHMGTPGLLVINKQLSLGGLYVFFFFLSFFLSLPLVVSSLSSLSVSITIIIPIHQFARPLVRWPHPMSTSSPLIHTVIVLP</sequence>